<comment type="caution">
    <text evidence="14">The sequence shown here is derived from an EMBL/GenBank/DDBJ whole genome shotgun (WGS) entry which is preliminary data.</text>
</comment>
<evidence type="ECO:0000256" key="10">
    <source>
        <dbReference type="ARBA" id="ARBA00023136"/>
    </source>
</evidence>
<accession>A0A0Q9Y9I5</accession>
<feature type="transmembrane region" description="Helical" evidence="12">
    <location>
        <begin position="166"/>
        <end position="188"/>
    </location>
</feature>
<dbReference type="STRING" id="437022.CC99x_02356"/>
<keyword evidence="16" id="KW-1185">Reference proteome</keyword>
<evidence type="ECO:0000313" key="14">
    <source>
        <dbReference type="EMBL" id="KRG17388.1"/>
    </source>
</evidence>
<keyword evidence="4 12" id="KW-0812">Transmembrane</keyword>
<dbReference type="PANTHER" id="PTHR11351">
    <property type="entry name" value="ACYL-COA DESATURASE"/>
    <property type="match status" value="1"/>
</dbReference>
<gene>
    <name evidence="15" type="ORF">CC99x_007525</name>
    <name evidence="14" type="ORF">CC99x_02356</name>
</gene>
<reference evidence="15" key="3">
    <citation type="submission" date="2021-06" db="EMBL/GenBank/DDBJ databases">
        <title>Genomic Description and Analysis of Intracellular Bacteria, Candidatus Berkiella cookevillensis and Candidatus Berkiella aquae.</title>
        <authorList>
            <person name="Kidane D.T."/>
            <person name="Mehari Y.T."/>
            <person name="Rice F.C."/>
            <person name="Arivett B.A."/>
            <person name="Farone A.L."/>
            <person name="Berk S.G."/>
            <person name="Farone M.B."/>
        </authorList>
    </citation>
    <scope>NUCLEOTIDE SEQUENCE</scope>
    <source>
        <strain evidence="15">CC99</strain>
    </source>
</reference>
<proteinExistence type="inferred from homology"/>
<evidence type="ECO:0000313" key="16">
    <source>
        <dbReference type="Proteomes" id="UP000051494"/>
    </source>
</evidence>
<dbReference type="PANTHER" id="PTHR11351:SF31">
    <property type="entry name" value="DESATURASE 1, ISOFORM A-RELATED"/>
    <property type="match status" value="1"/>
</dbReference>
<keyword evidence="10 12" id="KW-0472">Membrane</keyword>
<dbReference type="GO" id="GO:0016717">
    <property type="term" value="F:oxidoreductase activity, acting on paired donors, with oxidation of a pair of donors resulting in the reduction of molecular oxygen to two molecules of water"/>
    <property type="evidence" value="ECO:0007669"/>
    <property type="project" value="InterPro"/>
</dbReference>
<evidence type="ECO:0000256" key="7">
    <source>
        <dbReference type="ARBA" id="ARBA00023002"/>
    </source>
</evidence>
<dbReference type="GO" id="GO:0006633">
    <property type="term" value="P:fatty acid biosynthetic process"/>
    <property type="evidence" value="ECO:0007669"/>
    <property type="project" value="UniProtKB-KW"/>
</dbReference>
<evidence type="ECO:0000256" key="5">
    <source>
        <dbReference type="ARBA" id="ARBA00022832"/>
    </source>
</evidence>
<keyword evidence="6 12" id="KW-1133">Transmembrane helix</keyword>
<keyword evidence="9" id="KW-0443">Lipid metabolism</keyword>
<evidence type="ECO:0000256" key="2">
    <source>
        <dbReference type="ARBA" id="ARBA00008749"/>
    </source>
</evidence>
<dbReference type="Pfam" id="PF00487">
    <property type="entry name" value="FA_desaturase"/>
    <property type="match status" value="1"/>
</dbReference>
<dbReference type="EMBL" id="LKHV02000001">
    <property type="protein sequence ID" value="MCS5708752.1"/>
    <property type="molecule type" value="Genomic_DNA"/>
</dbReference>
<dbReference type="PRINTS" id="PR00075">
    <property type="entry name" value="FACDDSATRASE"/>
</dbReference>
<keyword evidence="8" id="KW-0408">Iron</keyword>
<evidence type="ECO:0000256" key="9">
    <source>
        <dbReference type="ARBA" id="ARBA00023098"/>
    </source>
</evidence>
<keyword evidence="11" id="KW-0275">Fatty acid biosynthesis</keyword>
<dbReference type="RefSeq" id="WP_057625448.1">
    <property type="nucleotide sequence ID" value="NZ_LKHV02000001.1"/>
</dbReference>
<dbReference type="EMBL" id="LKHV01000017">
    <property type="protein sequence ID" value="KRG17388.1"/>
    <property type="molecule type" value="Genomic_DNA"/>
</dbReference>
<evidence type="ECO:0000256" key="11">
    <source>
        <dbReference type="ARBA" id="ARBA00023160"/>
    </source>
</evidence>
<reference evidence="15" key="2">
    <citation type="journal article" date="2016" name="Genome Announc.">
        <title>Draft Genome Sequences of Two Novel Amoeba-Resistant Intranuclear Bacteria, 'Candidatus Berkiella cookevillensis' and 'Candidatus Berkiella aquae'.</title>
        <authorList>
            <person name="Mehari Y.T."/>
            <person name="Arivett B.A."/>
            <person name="Farone A.L."/>
            <person name="Gunderson J.H."/>
            <person name="Farone M.B."/>
        </authorList>
    </citation>
    <scope>NUCLEOTIDE SEQUENCE</scope>
    <source>
        <strain evidence="15">CC99</strain>
    </source>
</reference>
<evidence type="ECO:0000313" key="15">
    <source>
        <dbReference type="EMBL" id="MCS5708752.1"/>
    </source>
</evidence>
<keyword evidence="7" id="KW-0560">Oxidoreductase</keyword>
<dbReference type="CDD" id="cd03505">
    <property type="entry name" value="Delta9-FADS-like"/>
    <property type="match status" value="1"/>
</dbReference>
<comment type="similarity">
    <text evidence="2">Belongs to the fatty acid desaturase type 2 family.</text>
</comment>
<evidence type="ECO:0000256" key="8">
    <source>
        <dbReference type="ARBA" id="ARBA00023004"/>
    </source>
</evidence>
<reference evidence="14" key="1">
    <citation type="submission" date="2015-09" db="EMBL/GenBank/DDBJ databases">
        <title>Draft Genome Sequences of Two Novel Amoeba-resistant Intranuclear Bacteria, Candidatus Berkiella cookevillensis and Candidatus Berkiella aquae.</title>
        <authorList>
            <person name="Mehari Y.T."/>
            <person name="Arivett B.A."/>
            <person name="Farone A.L."/>
            <person name="Gunderson J.H."/>
            <person name="Farone M.B."/>
        </authorList>
    </citation>
    <scope>NUCLEOTIDE SEQUENCE [LARGE SCALE GENOMIC DNA]</scope>
    <source>
        <strain evidence="14">CC99</strain>
    </source>
</reference>
<protein>
    <submittedName>
        <fullName evidence="15">Acyl-CoA desaturase</fullName>
    </submittedName>
    <submittedName>
        <fullName evidence="14">Fatty acid desaturase</fullName>
    </submittedName>
</protein>
<dbReference type="GO" id="GO:0016020">
    <property type="term" value="C:membrane"/>
    <property type="evidence" value="ECO:0007669"/>
    <property type="project" value="UniProtKB-SubCell"/>
</dbReference>
<organism evidence="14">
    <name type="scientific">Candidatus Berkiella cookevillensis</name>
    <dbReference type="NCBI Taxonomy" id="437022"/>
    <lineage>
        <taxon>Bacteria</taxon>
        <taxon>Pseudomonadati</taxon>
        <taxon>Pseudomonadota</taxon>
        <taxon>Gammaproteobacteria</taxon>
        <taxon>Candidatus Berkiellales</taxon>
        <taxon>Candidatus Berkiellaceae</taxon>
        <taxon>Candidatus Berkiella</taxon>
    </lineage>
</organism>
<dbReference type="PATRIC" id="fig|1590042.3.peg.2413"/>
<dbReference type="InterPro" id="IPR005804">
    <property type="entry name" value="FA_desaturase_dom"/>
</dbReference>
<feature type="transmembrane region" description="Helical" evidence="12">
    <location>
        <begin position="21"/>
        <end position="44"/>
    </location>
</feature>
<feature type="domain" description="Fatty acid desaturase" evidence="13">
    <location>
        <begin position="56"/>
        <end position="251"/>
    </location>
</feature>
<feature type="transmembrane region" description="Helical" evidence="12">
    <location>
        <begin position="56"/>
        <end position="76"/>
    </location>
</feature>
<evidence type="ECO:0000256" key="6">
    <source>
        <dbReference type="ARBA" id="ARBA00022989"/>
    </source>
</evidence>
<evidence type="ECO:0000256" key="4">
    <source>
        <dbReference type="ARBA" id="ARBA00022692"/>
    </source>
</evidence>
<dbReference type="OrthoDB" id="19906at2"/>
<name>A0A0Q9Y9I5_9GAMM</name>
<comment type="subcellular location">
    <subcellularLocation>
        <location evidence="1">Membrane</location>
        <topology evidence="1">Multi-pass membrane protein</topology>
    </subcellularLocation>
</comment>
<evidence type="ECO:0000259" key="13">
    <source>
        <dbReference type="Pfam" id="PF00487"/>
    </source>
</evidence>
<evidence type="ECO:0000256" key="12">
    <source>
        <dbReference type="SAM" id="Phobius"/>
    </source>
</evidence>
<evidence type="ECO:0000256" key="3">
    <source>
        <dbReference type="ARBA" id="ARBA00022516"/>
    </source>
</evidence>
<dbReference type="Proteomes" id="UP000051494">
    <property type="component" value="Unassembled WGS sequence"/>
</dbReference>
<dbReference type="AlphaFoldDB" id="A0A0Q9Y9I5"/>
<evidence type="ECO:0000256" key="1">
    <source>
        <dbReference type="ARBA" id="ARBA00004141"/>
    </source>
</evidence>
<keyword evidence="5" id="KW-0276">Fatty acid metabolism</keyword>
<sequence>MLSALHKTIKHHYVRNRTNINYYYAFFLVFITPLSIPLAVYTIVTEQVTQSHLVTALVMYCLTGLGISVGFHRLLSHRAFETKPWLKYLLLVMGSSAMQGSPASWASIHIQHHVHADKKGDPHTPFKKGFWYSHCGWIFKDYQPDFKRYGKWLLQDQIVRHVSTFYFYYSLVCLLIPVLLGGWVGLVWGGLLRLFISSHATWCVNSVCHLWGKRDYDKSPDTSRNNVFVALLSFGEGWHNNHHRYMQMPFFSHKWYQIDLGKWFIQLLCLCKLAWGLKLKQVRVEPAQNLG</sequence>
<keyword evidence="3" id="KW-0444">Lipid biosynthesis</keyword>
<dbReference type="InterPro" id="IPR015876">
    <property type="entry name" value="Acyl-CoA_DS"/>
</dbReference>